<dbReference type="Proteomes" id="UP000292957">
    <property type="component" value="Unassembled WGS sequence"/>
</dbReference>
<protein>
    <submittedName>
        <fullName evidence="1">Uncharacterized protein</fullName>
    </submittedName>
</protein>
<accession>A0A4Q9M812</accession>
<proteinExistence type="predicted"/>
<name>A0A4Q9M812_9APHY</name>
<reference evidence="1" key="1">
    <citation type="submission" date="2019-01" db="EMBL/GenBank/DDBJ databases">
        <title>Draft genome sequences of three monokaryotic isolates of the white-rot basidiomycete fungus Dichomitus squalens.</title>
        <authorList>
            <consortium name="DOE Joint Genome Institute"/>
            <person name="Lopez S.C."/>
            <person name="Andreopoulos B."/>
            <person name="Pangilinan J."/>
            <person name="Lipzen A."/>
            <person name="Riley R."/>
            <person name="Ahrendt S."/>
            <person name="Ng V."/>
            <person name="Barry K."/>
            <person name="Daum C."/>
            <person name="Grigoriev I.V."/>
            <person name="Hilden K.S."/>
            <person name="Makela M.R."/>
            <person name="de Vries R.P."/>
        </authorList>
    </citation>
    <scope>NUCLEOTIDE SEQUENCE [LARGE SCALE GENOMIC DNA]</scope>
    <source>
        <strain evidence="1">OM18370.1</strain>
    </source>
</reference>
<evidence type="ECO:0000313" key="1">
    <source>
        <dbReference type="EMBL" id="TBU23224.1"/>
    </source>
</evidence>
<gene>
    <name evidence="1" type="ORF">BD311DRAFT_768897</name>
</gene>
<dbReference type="EMBL" id="ML143511">
    <property type="protein sequence ID" value="TBU23224.1"/>
    <property type="molecule type" value="Genomic_DNA"/>
</dbReference>
<organism evidence="1">
    <name type="scientific">Dichomitus squalens</name>
    <dbReference type="NCBI Taxonomy" id="114155"/>
    <lineage>
        <taxon>Eukaryota</taxon>
        <taxon>Fungi</taxon>
        <taxon>Dikarya</taxon>
        <taxon>Basidiomycota</taxon>
        <taxon>Agaricomycotina</taxon>
        <taxon>Agaricomycetes</taxon>
        <taxon>Polyporales</taxon>
        <taxon>Polyporaceae</taxon>
        <taxon>Dichomitus</taxon>
    </lineage>
</organism>
<dbReference type="AlphaFoldDB" id="A0A4Q9M812"/>
<sequence>MYARWWTQSIRILPAGCDDAGVSFRSSITASCGKGAARQGMPEAVLRLPREHVRITEQQKLRPLLRSAAQGTGACVQYTGAEITTVQAVRQAACLDGQGCDMRSLPGILLFGVAQMTCNLPSAFHRASDGMLWLDFKLACCRGEQASSRCAWWWELDFRTLWPCAGA</sequence>